<feature type="transmembrane region" description="Helical" evidence="10">
    <location>
        <begin position="353"/>
        <end position="375"/>
    </location>
</feature>
<dbReference type="GO" id="GO:0016020">
    <property type="term" value="C:membrane"/>
    <property type="evidence" value="ECO:0007669"/>
    <property type="project" value="GOC"/>
</dbReference>
<dbReference type="PANTHER" id="PTHR12468">
    <property type="entry name" value="GPI MANNOSYLTRANSFERASE 2"/>
    <property type="match status" value="1"/>
</dbReference>
<dbReference type="GO" id="GO:0004376">
    <property type="term" value="F:GPI mannosyltransferase activity"/>
    <property type="evidence" value="ECO:0007669"/>
    <property type="project" value="InterPro"/>
</dbReference>
<gene>
    <name evidence="11" type="ORF">DI536_06585</name>
</gene>
<evidence type="ECO:0008006" key="13">
    <source>
        <dbReference type="Google" id="ProtNLM"/>
    </source>
</evidence>
<evidence type="ECO:0000256" key="7">
    <source>
        <dbReference type="ARBA" id="ARBA00022824"/>
    </source>
</evidence>
<evidence type="ECO:0000256" key="6">
    <source>
        <dbReference type="ARBA" id="ARBA00022692"/>
    </source>
</evidence>
<feature type="transmembrane region" description="Helical" evidence="10">
    <location>
        <begin position="274"/>
        <end position="297"/>
    </location>
</feature>
<evidence type="ECO:0000256" key="5">
    <source>
        <dbReference type="ARBA" id="ARBA00022679"/>
    </source>
</evidence>
<accession>A0A2W5TU71</accession>
<keyword evidence="9 10" id="KW-0472">Membrane</keyword>
<protein>
    <recommendedName>
        <fullName evidence="13">Glycosyltransferase RgtA/B/C/D-like domain-containing protein</fullName>
    </recommendedName>
</protein>
<keyword evidence="6 10" id="KW-0812">Transmembrane</keyword>
<name>A0A2W5TU71_9BACT</name>
<organism evidence="11 12">
    <name type="scientific">Archangium gephyra</name>
    <dbReference type="NCBI Taxonomy" id="48"/>
    <lineage>
        <taxon>Bacteria</taxon>
        <taxon>Pseudomonadati</taxon>
        <taxon>Myxococcota</taxon>
        <taxon>Myxococcia</taxon>
        <taxon>Myxococcales</taxon>
        <taxon>Cystobacterineae</taxon>
        <taxon>Archangiaceae</taxon>
        <taxon>Archangium</taxon>
    </lineage>
</organism>
<dbReference type="GO" id="GO:0000009">
    <property type="term" value="F:alpha-1,6-mannosyltransferase activity"/>
    <property type="evidence" value="ECO:0007669"/>
    <property type="project" value="InterPro"/>
</dbReference>
<dbReference type="PANTHER" id="PTHR12468:SF2">
    <property type="entry name" value="GPI MANNOSYLTRANSFERASE 2"/>
    <property type="match status" value="1"/>
</dbReference>
<dbReference type="AlphaFoldDB" id="A0A2W5TU71"/>
<evidence type="ECO:0000256" key="3">
    <source>
        <dbReference type="ARBA" id="ARBA00022502"/>
    </source>
</evidence>
<feature type="transmembrane region" description="Helical" evidence="10">
    <location>
        <begin position="214"/>
        <end position="233"/>
    </location>
</feature>
<evidence type="ECO:0000256" key="9">
    <source>
        <dbReference type="ARBA" id="ARBA00023136"/>
    </source>
</evidence>
<keyword evidence="7" id="KW-0256">Endoplasmic reticulum</keyword>
<feature type="transmembrane region" description="Helical" evidence="10">
    <location>
        <begin position="12"/>
        <end position="35"/>
    </location>
</feature>
<proteinExistence type="predicted"/>
<feature type="transmembrane region" description="Helical" evidence="10">
    <location>
        <begin position="304"/>
        <end position="322"/>
    </location>
</feature>
<evidence type="ECO:0000256" key="2">
    <source>
        <dbReference type="ARBA" id="ARBA00004687"/>
    </source>
</evidence>
<evidence type="ECO:0000313" key="12">
    <source>
        <dbReference type="Proteomes" id="UP000249061"/>
    </source>
</evidence>
<keyword evidence="5" id="KW-0808">Transferase</keyword>
<dbReference type="UniPathway" id="UPA00196"/>
<keyword evidence="3" id="KW-0337">GPI-anchor biosynthesis</keyword>
<evidence type="ECO:0000256" key="4">
    <source>
        <dbReference type="ARBA" id="ARBA00022676"/>
    </source>
</evidence>
<dbReference type="GO" id="GO:0031501">
    <property type="term" value="C:mannosyltransferase complex"/>
    <property type="evidence" value="ECO:0007669"/>
    <property type="project" value="TreeGrafter"/>
</dbReference>
<reference evidence="11 12" key="1">
    <citation type="submission" date="2017-08" db="EMBL/GenBank/DDBJ databases">
        <title>Infants hospitalized years apart are colonized by the same room-sourced microbial strains.</title>
        <authorList>
            <person name="Brooks B."/>
            <person name="Olm M.R."/>
            <person name="Firek B.A."/>
            <person name="Baker R."/>
            <person name="Thomas B.C."/>
            <person name="Morowitz M.J."/>
            <person name="Banfield J.F."/>
        </authorList>
    </citation>
    <scope>NUCLEOTIDE SEQUENCE [LARGE SCALE GENOMIC DNA]</scope>
    <source>
        <strain evidence="11">S2_003_000_R2_14</strain>
    </source>
</reference>
<comment type="subcellular location">
    <subcellularLocation>
        <location evidence="1">Endoplasmic reticulum membrane</location>
        <topology evidence="1">Multi-pass membrane protein</topology>
    </subcellularLocation>
</comment>
<dbReference type="InterPro" id="IPR007315">
    <property type="entry name" value="PIG-V/Gpi18"/>
</dbReference>
<comment type="pathway">
    <text evidence="2">Glycolipid biosynthesis; glycosylphosphatidylinositol-anchor biosynthesis.</text>
</comment>
<dbReference type="GO" id="GO:0006506">
    <property type="term" value="P:GPI anchor biosynthetic process"/>
    <property type="evidence" value="ECO:0007669"/>
    <property type="project" value="UniProtKB-UniPathway"/>
</dbReference>
<evidence type="ECO:0000256" key="8">
    <source>
        <dbReference type="ARBA" id="ARBA00022989"/>
    </source>
</evidence>
<feature type="transmembrane region" description="Helical" evidence="10">
    <location>
        <begin position="328"/>
        <end position="346"/>
    </location>
</feature>
<feature type="transmembrane region" description="Helical" evidence="10">
    <location>
        <begin position="101"/>
        <end position="119"/>
    </location>
</feature>
<evidence type="ECO:0000313" key="11">
    <source>
        <dbReference type="EMBL" id="PZR16813.1"/>
    </source>
</evidence>
<evidence type="ECO:0000256" key="10">
    <source>
        <dbReference type="SAM" id="Phobius"/>
    </source>
</evidence>
<comment type="caution">
    <text evidence="11">The sequence shown here is derived from an EMBL/GenBank/DDBJ whole genome shotgun (WGS) entry which is preliminary data.</text>
</comment>
<keyword evidence="4" id="KW-0328">Glycosyltransferase</keyword>
<evidence type="ECO:0000256" key="1">
    <source>
        <dbReference type="ARBA" id="ARBA00004477"/>
    </source>
</evidence>
<sequence length="376" mass="40734">MGTVAQTQQWHWPLVRALPIGLLSVTLATLGSLLFPPTNWMPSDVPDVAFIEALVRWDAGWYGEIAQNGYWLREGQQSPVAFFPLYPMVIRGVAWLGVNRWVAGIAVSFISAMAALALFHRWAQRVAPGYASTAFWLLALYPFAEYLYGVVYSDALFLLCSVGAFLALEKDRPIVSAVLGAAACACRPVAPAVVVGLLTRSIERRRKAGQPLRFIDFVPALAGLGLVAFMGYLEYRFDDPLAFAHVQGVPGWEQPPGWESWLKVSFFKTMYPRVAPAVAVRLGGHALVTVAALALAVPTFKRLGWGYGAYVLVVVGIPAISSKDFQGLGRYVIAAFPLFVTVSMLLKPLARRIVTIASAGLLICCALAIGAGSYVA</sequence>
<keyword evidence="8 10" id="KW-1133">Transmembrane helix</keyword>
<dbReference type="EMBL" id="QFQP01000003">
    <property type="protein sequence ID" value="PZR16813.1"/>
    <property type="molecule type" value="Genomic_DNA"/>
</dbReference>
<dbReference type="Proteomes" id="UP000249061">
    <property type="component" value="Unassembled WGS sequence"/>
</dbReference>